<evidence type="ECO:0000259" key="11">
    <source>
        <dbReference type="PROSITE" id="PS51192"/>
    </source>
</evidence>
<proteinExistence type="inferred from homology"/>
<dbReference type="AlphaFoldDB" id="T1FQZ1"/>
<keyword evidence="8" id="KW-0539">Nucleus</keyword>
<dbReference type="InterPro" id="IPR032284">
    <property type="entry name" value="RecQ_Zn-bd"/>
</dbReference>
<keyword evidence="3 8" id="KW-0378">Hydrolase</keyword>
<accession>T1FQZ1</accession>
<dbReference type="SUPFAM" id="SSF46785">
    <property type="entry name" value="Winged helix' DNA-binding domain"/>
    <property type="match status" value="1"/>
</dbReference>
<dbReference type="PANTHER" id="PTHR13710">
    <property type="entry name" value="DNA HELICASE RECQ FAMILY MEMBER"/>
    <property type="match status" value="1"/>
</dbReference>
<dbReference type="Gene3D" id="1.10.150.80">
    <property type="entry name" value="HRDC domain"/>
    <property type="match status" value="1"/>
</dbReference>
<dbReference type="Gene3D" id="3.40.50.300">
    <property type="entry name" value="P-loop containing nucleotide triphosphate hydrolases"/>
    <property type="match status" value="2"/>
</dbReference>
<evidence type="ECO:0000256" key="8">
    <source>
        <dbReference type="RuleBase" id="RU364117"/>
    </source>
</evidence>
<dbReference type="HOGENOM" id="CLU_001103_11_3_1"/>
<dbReference type="InterPro" id="IPR001650">
    <property type="entry name" value="Helicase_C-like"/>
</dbReference>
<comment type="catalytic activity">
    <reaction evidence="8">
        <text>ATP + H2O = ADP + phosphate + H(+)</text>
        <dbReference type="Rhea" id="RHEA:13065"/>
        <dbReference type="ChEBI" id="CHEBI:15377"/>
        <dbReference type="ChEBI" id="CHEBI:15378"/>
        <dbReference type="ChEBI" id="CHEBI:30616"/>
        <dbReference type="ChEBI" id="CHEBI:43474"/>
        <dbReference type="ChEBI" id="CHEBI:456216"/>
    </reaction>
</comment>
<evidence type="ECO:0000256" key="9">
    <source>
        <dbReference type="SAM" id="MobiDB-lite"/>
    </source>
</evidence>
<sequence>MLTLNTGIDLLAIDEAHCVSQWGNDFRPAYRALGKVRTFLPGVCLMALTATATPEVRKDICVSLKLVNPVITCSGFDRPNLFLSVCKKSGDIIRDIQSEMSRSSASSSSHSSSSSSGSNNFEGSTIIYCPTKKMAEEVESLLRCISVPCGLYHAGLPLNTRKHNHHLFTTDQIKVIVATVAFGMGIDKPDVRNIIHYGAPKDIESYYQEIGRAGRDGLRSSYFLGTIASEKFREHKMQMLLKMQDYLETTKCRRRMILSHFESTSLPDLGPKPNCCDNCTARMKQQQNQDYSDSNNKTNSSSSSNGVGGCNDDDSKEFSSEASDLLSCIQMMNGSFGLTTPILFLRGSHDQKVPERFKSSPLFGRGKERSLKWWKAFSRILLSEGYLKEQPIKGSFGSTVDLTQKSVTWLADWKRQPTNSKLVLSMNKELKDMEQAKDNARKVETSKTSSATAFSSNKPTILLSSEVKDGWLSSSSQVENNLVTSGEVVSKVDPREEKLKLDLYGQLLKIRNNISNDTGLYSFNIFSNKILQDIVKFRPINIDTLSKIDDVAQEKANKFGDLFINCVKDFCLQHDWSTNLNNSEDDDLRVTSSSNRSGIVYCADGEKDAADDACKLTAEEKEAYVNLSETIQTTYKMFQMDNKSLVETSNIRNLKPSTIVTHLCTCITFGLPVNARRLGVSASDEELIHDVIRNPPINSDITRLGPIKEQLPDHSFDQIKVVLALLQRKFSTSTVVKNEVEQSAQNTSTTISAPAPTTFTASVTHKQQDNQNNDAARSDGSTTSRPNNKRTLPDWTSNSSYPPNSTLNKKLKTSSFFKR</sequence>
<dbReference type="EnsemblMetazoa" id="HelroT189333">
    <property type="protein sequence ID" value="HelroP189333"/>
    <property type="gene ID" value="HelroG189333"/>
</dbReference>
<dbReference type="EC" id="5.6.2.4" evidence="8"/>
<dbReference type="GO" id="GO:0003677">
    <property type="term" value="F:DNA binding"/>
    <property type="evidence" value="ECO:0007669"/>
    <property type="project" value="UniProtKB-KW"/>
</dbReference>
<evidence type="ECO:0000256" key="7">
    <source>
        <dbReference type="ARBA" id="ARBA00034617"/>
    </source>
</evidence>
<feature type="compositionally biased region" description="Polar residues" evidence="9">
    <location>
        <begin position="769"/>
        <end position="808"/>
    </location>
</feature>
<dbReference type="KEGG" id="hro:HELRODRAFT_189333"/>
<evidence type="ECO:0000256" key="2">
    <source>
        <dbReference type="ARBA" id="ARBA00005446"/>
    </source>
</evidence>
<dbReference type="eggNOG" id="KOG0351">
    <property type="taxonomic scope" value="Eukaryota"/>
</dbReference>
<reference evidence="14" key="3">
    <citation type="submission" date="2015-06" db="UniProtKB">
        <authorList>
            <consortium name="EnsemblMetazoa"/>
        </authorList>
    </citation>
    <scope>IDENTIFICATION</scope>
</reference>
<reference evidence="15" key="1">
    <citation type="submission" date="2012-12" db="EMBL/GenBank/DDBJ databases">
        <authorList>
            <person name="Hellsten U."/>
            <person name="Grimwood J."/>
            <person name="Chapman J.A."/>
            <person name="Shapiro H."/>
            <person name="Aerts A."/>
            <person name="Otillar R.P."/>
            <person name="Terry A.Y."/>
            <person name="Boore J.L."/>
            <person name="Simakov O."/>
            <person name="Marletaz F."/>
            <person name="Cho S.-J."/>
            <person name="Edsinger-Gonzales E."/>
            <person name="Havlak P."/>
            <person name="Kuo D.-H."/>
            <person name="Larsson T."/>
            <person name="Lv J."/>
            <person name="Arendt D."/>
            <person name="Savage R."/>
            <person name="Osoegawa K."/>
            <person name="de Jong P."/>
            <person name="Lindberg D.R."/>
            <person name="Seaver E.C."/>
            <person name="Weisblat D.A."/>
            <person name="Putnam N.H."/>
            <person name="Grigoriev I.V."/>
            <person name="Rokhsar D.S."/>
        </authorList>
    </citation>
    <scope>NUCLEOTIDE SEQUENCE</scope>
</reference>
<feature type="region of interest" description="Disordered" evidence="9">
    <location>
        <begin position="763"/>
        <end position="819"/>
    </location>
</feature>
<feature type="domain" description="Helicase ATP-binding" evidence="11">
    <location>
        <begin position="1"/>
        <end position="70"/>
    </location>
</feature>
<name>T1FQZ1_HELRO</name>
<dbReference type="InterPro" id="IPR002121">
    <property type="entry name" value="HRDC_dom"/>
</dbReference>
<dbReference type="InterPro" id="IPR036388">
    <property type="entry name" value="WH-like_DNA-bd_sf"/>
</dbReference>
<dbReference type="InterPro" id="IPR004589">
    <property type="entry name" value="DNA_helicase_ATP-dep_RecQ"/>
</dbReference>
<dbReference type="GeneID" id="20211238"/>
<dbReference type="SUPFAM" id="SSF52540">
    <property type="entry name" value="P-loop containing nucleoside triphosphate hydrolases"/>
    <property type="match status" value="2"/>
</dbReference>
<evidence type="ECO:0000256" key="4">
    <source>
        <dbReference type="ARBA" id="ARBA00022806"/>
    </source>
</evidence>
<dbReference type="SUPFAM" id="SSF47819">
    <property type="entry name" value="HRDC-like"/>
    <property type="match status" value="1"/>
</dbReference>
<evidence type="ECO:0000256" key="5">
    <source>
        <dbReference type="ARBA" id="ARBA00023125"/>
    </source>
</evidence>
<dbReference type="Pfam" id="PF00570">
    <property type="entry name" value="HRDC"/>
    <property type="match status" value="1"/>
</dbReference>
<keyword evidence="8" id="KW-0067">ATP-binding</keyword>
<keyword evidence="8" id="KW-0547">Nucleotide-binding</keyword>
<evidence type="ECO:0000259" key="10">
    <source>
        <dbReference type="PROSITE" id="PS50967"/>
    </source>
</evidence>
<dbReference type="InterPro" id="IPR014001">
    <property type="entry name" value="Helicase_ATP-bd"/>
</dbReference>
<dbReference type="FunFam" id="1.10.10.10:FF:000513">
    <property type="entry name" value="ATP-dependent DNA helicase"/>
    <property type="match status" value="1"/>
</dbReference>
<dbReference type="Proteomes" id="UP000015101">
    <property type="component" value="Unassembled WGS sequence"/>
</dbReference>
<evidence type="ECO:0000259" key="12">
    <source>
        <dbReference type="PROSITE" id="PS51194"/>
    </source>
</evidence>
<dbReference type="InterPro" id="IPR018982">
    <property type="entry name" value="RQC_domain"/>
</dbReference>
<dbReference type="InterPro" id="IPR036390">
    <property type="entry name" value="WH_DNA-bd_sf"/>
</dbReference>
<evidence type="ECO:0000256" key="3">
    <source>
        <dbReference type="ARBA" id="ARBA00022801"/>
    </source>
</evidence>
<dbReference type="PROSITE" id="PS51192">
    <property type="entry name" value="HELICASE_ATP_BIND_1"/>
    <property type="match status" value="1"/>
</dbReference>
<dbReference type="GO" id="GO:0043138">
    <property type="term" value="F:3'-5' DNA helicase activity"/>
    <property type="evidence" value="ECO:0007669"/>
    <property type="project" value="UniProtKB-EC"/>
</dbReference>
<dbReference type="NCBIfam" id="TIGR00614">
    <property type="entry name" value="recQ_fam"/>
    <property type="match status" value="1"/>
</dbReference>
<keyword evidence="4 8" id="KW-0347">Helicase</keyword>
<dbReference type="RefSeq" id="XP_009025808.1">
    <property type="nucleotide sequence ID" value="XM_009027560.1"/>
</dbReference>
<dbReference type="CTD" id="20211238"/>
<dbReference type="EMBL" id="AMQM01001456">
    <property type="status" value="NOT_ANNOTATED_CDS"/>
    <property type="molecule type" value="Genomic_DNA"/>
</dbReference>
<protein>
    <recommendedName>
        <fullName evidence="8">ATP-dependent DNA helicase</fullName>
        <ecNumber evidence="8">5.6.2.4</ecNumber>
    </recommendedName>
</protein>
<dbReference type="CDD" id="cd18794">
    <property type="entry name" value="SF2_C_RecQ"/>
    <property type="match status" value="1"/>
</dbReference>
<keyword evidence="15" id="KW-1185">Reference proteome</keyword>
<keyword evidence="6" id="KW-0413">Isomerase</keyword>
<dbReference type="GO" id="GO:0006310">
    <property type="term" value="P:DNA recombination"/>
    <property type="evidence" value="ECO:0007669"/>
    <property type="project" value="InterPro"/>
</dbReference>
<feature type="compositionally biased region" description="Basic residues" evidence="9">
    <location>
        <begin position="809"/>
        <end position="819"/>
    </location>
</feature>
<dbReference type="InParanoid" id="T1FQZ1"/>
<dbReference type="STRING" id="6412.T1FQZ1"/>
<dbReference type="PROSITE" id="PS50967">
    <property type="entry name" value="HRDC"/>
    <property type="match status" value="1"/>
</dbReference>
<feature type="domain" description="HRDC" evidence="10">
    <location>
        <begin position="497"/>
        <end position="577"/>
    </location>
</feature>
<dbReference type="Pfam" id="PF09382">
    <property type="entry name" value="RQC"/>
    <property type="match status" value="1"/>
</dbReference>
<dbReference type="GO" id="GO:0006260">
    <property type="term" value="P:DNA replication"/>
    <property type="evidence" value="ECO:0007669"/>
    <property type="project" value="InterPro"/>
</dbReference>
<keyword evidence="5" id="KW-0238">DNA-binding</keyword>
<organism evidence="14 15">
    <name type="scientific">Helobdella robusta</name>
    <name type="common">Californian leech</name>
    <dbReference type="NCBI Taxonomy" id="6412"/>
    <lineage>
        <taxon>Eukaryota</taxon>
        <taxon>Metazoa</taxon>
        <taxon>Spiralia</taxon>
        <taxon>Lophotrochozoa</taxon>
        <taxon>Annelida</taxon>
        <taxon>Clitellata</taxon>
        <taxon>Hirudinea</taxon>
        <taxon>Rhynchobdellida</taxon>
        <taxon>Glossiphoniidae</taxon>
        <taxon>Helobdella</taxon>
    </lineage>
</organism>
<dbReference type="Gene3D" id="1.10.10.10">
    <property type="entry name" value="Winged helix-like DNA-binding domain superfamily/Winged helix DNA-binding domain"/>
    <property type="match status" value="1"/>
</dbReference>
<dbReference type="GO" id="GO:0016787">
    <property type="term" value="F:hydrolase activity"/>
    <property type="evidence" value="ECO:0007669"/>
    <property type="project" value="UniProtKB-KW"/>
</dbReference>
<dbReference type="PROSITE" id="PS51194">
    <property type="entry name" value="HELICASE_CTER"/>
    <property type="match status" value="1"/>
</dbReference>
<dbReference type="InterPro" id="IPR029491">
    <property type="entry name" value="Helicase_HTH"/>
</dbReference>
<evidence type="ECO:0000256" key="6">
    <source>
        <dbReference type="ARBA" id="ARBA00023235"/>
    </source>
</evidence>
<dbReference type="OMA" id="VGLTHEI"/>
<comment type="similarity">
    <text evidence="2 8">Belongs to the helicase family. RecQ subfamily.</text>
</comment>
<dbReference type="EMBL" id="KB097495">
    <property type="protein sequence ID" value="ESN96687.1"/>
    <property type="molecule type" value="Genomic_DNA"/>
</dbReference>
<comment type="catalytic activity">
    <reaction evidence="7 8">
        <text>Couples ATP hydrolysis with the unwinding of duplex DNA by translocating in the 3'-5' direction.</text>
        <dbReference type="EC" id="5.6.2.4"/>
    </reaction>
</comment>
<feature type="domain" description="Helicase C-terminal" evidence="12">
    <location>
        <begin position="95"/>
        <end position="258"/>
    </location>
</feature>
<dbReference type="InterPro" id="IPR010997">
    <property type="entry name" value="HRDC-like_sf"/>
</dbReference>
<evidence type="ECO:0000313" key="14">
    <source>
        <dbReference type="EnsemblMetazoa" id="HelroP189333"/>
    </source>
</evidence>
<feature type="region of interest" description="Disordered" evidence="9">
    <location>
        <begin position="101"/>
        <end position="120"/>
    </location>
</feature>
<dbReference type="FunFam" id="1.10.150.80:FF:000005">
    <property type="entry name" value="Werner syndrome ATP-dependent helicase homolog"/>
    <property type="match status" value="1"/>
</dbReference>
<dbReference type="Pfam" id="PF16124">
    <property type="entry name" value="RecQ_Zn_bind"/>
    <property type="match status" value="1"/>
</dbReference>
<dbReference type="GO" id="GO:0006281">
    <property type="term" value="P:DNA repair"/>
    <property type="evidence" value="ECO:0007669"/>
    <property type="project" value="InterPro"/>
</dbReference>
<dbReference type="InterPro" id="IPR027417">
    <property type="entry name" value="P-loop_NTPase"/>
</dbReference>
<dbReference type="OrthoDB" id="10261556at2759"/>
<dbReference type="GO" id="GO:0005524">
    <property type="term" value="F:ATP binding"/>
    <property type="evidence" value="ECO:0007669"/>
    <property type="project" value="UniProtKB-KW"/>
</dbReference>
<reference evidence="13 15" key="2">
    <citation type="journal article" date="2013" name="Nature">
        <title>Insights into bilaterian evolution from three spiralian genomes.</title>
        <authorList>
            <person name="Simakov O."/>
            <person name="Marletaz F."/>
            <person name="Cho S.J."/>
            <person name="Edsinger-Gonzales E."/>
            <person name="Havlak P."/>
            <person name="Hellsten U."/>
            <person name="Kuo D.H."/>
            <person name="Larsson T."/>
            <person name="Lv J."/>
            <person name="Arendt D."/>
            <person name="Savage R."/>
            <person name="Osoegawa K."/>
            <person name="de Jong P."/>
            <person name="Grimwood J."/>
            <person name="Chapman J.A."/>
            <person name="Shapiro H."/>
            <person name="Aerts A."/>
            <person name="Otillar R.P."/>
            <person name="Terry A.Y."/>
            <person name="Boore J.L."/>
            <person name="Grigoriev I.V."/>
            <person name="Lindberg D.R."/>
            <person name="Seaver E.C."/>
            <person name="Weisblat D.A."/>
            <person name="Putnam N.H."/>
            <person name="Rokhsar D.S."/>
        </authorList>
    </citation>
    <scope>NUCLEOTIDE SEQUENCE</scope>
</reference>
<dbReference type="Pfam" id="PF14493">
    <property type="entry name" value="HTH_40"/>
    <property type="match status" value="1"/>
</dbReference>
<comment type="cofactor">
    <cofactor evidence="1">
        <name>Zn(2+)</name>
        <dbReference type="ChEBI" id="CHEBI:29105"/>
    </cofactor>
</comment>
<evidence type="ECO:0000256" key="1">
    <source>
        <dbReference type="ARBA" id="ARBA00001947"/>
    </source>
</evidence>
<feature type="compositionally biased region" description="Low complexity" evidence="9">
    <location>
        <begin position="101"/>
        <end position="118"/>
    </location>
</feature>
<dbReference type="InterPro" id="IPR044876">
    <property type="entry name" value="HRDC_dom_sf"/>
</dbReference>
<dbReference type="SMART" id="SM00490">
    <property type="entry name" value="HELICc"/>
    <property type="match status" value="1"/>
</dbReference>
<dbReference type="Pfam" id="PF00271">
    <property type="entry name" value="Helicase_C"/>
    <property type="match status" value="1"/>
</dbReference>
<evidence type="ECO:0000313" key="13">
    <source>
        <dbReference type="EMBL" id="ESN96687.1"/>
    </source>
</evidence>
<comment type="subcellular location">
    <subcellularLocation>
        <location evidence="8">Nucleus</location>
    </subcellularLocation>
</comment>
<dbReference type="SMART" id="SM00341">
    <property type="entry name" value="HRDC"/>
    <property type="match status" value="1"/>
</dbReference>
<evidence type="ECO:0000313" key="15">
    <source>
        <dbReference type="Proteomes" id="UP000015101"/>
    </source>
</evidence>
<feature type="compositionally biased region" description="Low complexity" evidence="9">
    <location>
        <begin position="286"/>
        <end position="305"/>
    </location>
</feature>
<dbReference type="SMART" id="SM00956">
    <property type="entry name" value="RQC"/>
    <property type="match status" value="1"/>
</dbReference>
<dbReference type="PANTHER" id="PTHR13710:SF120">
    <property type="entry name" value="BIFUNCTIONAL 3'-5' EXONUCLEASE_ATP-DEPENDENT HELICASE WRN"/>
    <property type="match status" value="1"/>
</dbReference>
<feature type="region of interest" description="Disordered" evidence="9">
    <location>
        <begin position="286"/>
        <end position="316"/>
    </location>
</feature>
<gene>
    <name evidence="14" type="primary">20211238</name>
    <name evidence="13" type="ORF">HELRODRAFT_189333</name>
</gene>
<dbReference type="GO" id="GO:0005634">
    <property type="term" value="C:nucleus"/>
    <property type="evidence" value="ECO:0007669"/>
    <property type="project" value="UniProtKB-SubCell"/>
</dbReference>